<evidence type="ECO:0000313" key="2">
    <source>
        <dbReference type="EMBL" id="SHE26055.1"/>
    </source>
</evidence>
<organism evidence="2 3">
    <name type="scientific">Actinomyces glycerinitolerans</name>
    <dbReference type="NCBI Taxonomy" id="1892869"/>
    <lineage>
        <taxon>Bacteria</taxon>
        <taxon>Bacillati</taxon>
        <taxon>Actinomycetota</taxon>
        <taxon>Actinomycetes</taxon>
        <taxon>Actinomycetales</taxon>
        <taxon>Actinomycetaceae</taxon>
        <taxon>Actinomyces</taxon>
    </lineage>
</organism>
<keyword evidence="1" id="KW-0472">Membrane</keyword>
<evidence type="ECO:0000313" key="3">
    <source>
        <dbReference type="Proteomes" id="UP000184291"/>
    </source>
</evidence>
<keyword evidence="1" id="KW-0812">Transmembrane</keyword>
<evidence type="ECO:0000256" key="1">
    <source>
        <dbReference type="SAM" id="Phobius"/>
    </source>
</evidence>
<keyword evidence="3" id="KW-1185">Reference proteome</keyword>
<protein>
    <submittedName>
        <fullName evidence="2">Uncharacterized protein</fullName>
    </submittedName>
</protein>
<gene>
    <name evidence="2" type="ORF">ACGLYG10_2298</name>
</gene>
<dbReference type="EMBL" id="FQTT01000012">
    <property type="protein sequence ID" value="SHE26055.1"/>
    <property type="molecule type" value="Genomic_DNA"/>
</dbReference>
<dbReference type="AlphaFoldDB" id="A0A1M4S1E9"/>
<dbReference type="Proteomes" id="UP000184291">
    <property type="component" value="Unassembled WGS sequence"/>
</dbReference>
<accession>A0A1M4S1E9</accession>
<dbReference type="STRING" id="1892869.ACGLYG10_2298"/>
<reference evidence="3" key="1">
    <citation type="submission" date="2016-09" db="EMBL/GenBank/DDBJ databases">
        <authorList>
            <person name="Strepis N."/>
        </authorList>
    </citation>
    <scope>NUCLEOTIDE SEQUENCE [LARGE SCALE GENOMIC DNA]</scope>
</reference>
<proteinExistence type="predicted"/>
<keyword evidence="1" id="KW-1133">Transmembrane helix</keyword>
<sequence>MKAWYLRTMRDDPTRGVAGYQLDRQLSSSNVPPDVSSALSSIHRELPQLTSDISTASTPISLLTFLFHTGTQRWAVCLDGSGGDYGAAGTNQVALAPVGVGLPDVIRSVREAMRSSFPFLTEHSLATGLVTAQQSSKTGAPKIAHAGQALLLTIGTILAMDDDHRYVSLAYDSGGPVSALLQLSLVLPESLARMARWSTGYPFPKSRRSQRIITCPWPRELLERHGDVYDRALGRVSWAHAVSADAIPGPLHWYVDELAAGRRNREIDITLTRGVDRYQARIPWQGVIDLWVSAIAQYMPLSNQEVRDVIASASGSGVRASSHDPENVLSRWDVRAAQRALDIQPSQQAKLDAMNVMLHHADQRVSQSALALARGDISSHPTMVSAQTVAMLQGLAAPAALCGAPLESKIGFANKVVAEAKRAHPSDHSWGGAAEEWLGSLGVGADQLSVPLPLTPSRVVAMISDNDVLNDPEALAPFTEYVTVQRIDPPESMGLAVRIVEEVPDSLVPLLLLLMSQSPRGLTWQRLVSAMLPRPQQVTETVKFVEQVDRGLSKVGDGLISASESSSDGSSRVTRAHENNASVALRFALVEYLIDKRYVPELIGDPVREYPAYSSLPVVLLAFQHRRVLPAPHDSGLNHAVSGADSSSGRSPSRRASRYRRWQRYAIVLQILIAAVLCLLLLLR</sequence>
<feature type="transmembrane region" description="Helical" evidence="1">
    <location>
        <begin position="665"/>
        <end position="683"/>
    </location>
</feature>
<name>A0A1M4S1E9_9ACTO</name>